<dbReference type="InterPro" id="IPR020568">
    <property type="entry name" value="Ribosomal_Su5_D2-typ_SF"/>
</dbReference>
<dbReference type="InterPro" id="IPR013507">
    <property type="entry name" value="DNA_mismatch_S5_2-like"/>
</dbReference>
<dbReference type="GO" id="GO:0061982">
    <property type="term" value="P:meiosis I cell cycle process"/>
    <property type="evidence" value="ECO:0007669"/>
    <property type="project" value="UniProtKB-ARBA"/>
</dbReference>
<dbReference type="GO" id="GO:0005524">
    <property type="term" value="F:ATP binding"/>
    <property type="evidence" value="ECO:0007669"/>
    <property type="project" value="InterPro"/>
</dbReference>
<dbReference type="InterPro" id="IPR036890">
    <property type="entry name" value="HATPase_C_sf"/>
</dbReference>
<dbReference type="FunFam" id="3.30.230.10:FF:000014">
    <property type="entry name" value="DNA mismatch repair protein Mlh1"/>
    <property type="match status" value="1"/>
</dbReference>
<dbReference type="GO" id="GO:0006298">
    <property type="term" value="P:mismatch repair"/>
    <property type="evidence" value="ECO:0007669"/>
    <property type="project" value="InterPro"/>
</dbReference>
<accession>A0A9P8QBL6</accession>
<dbReference type="GO" id="GO:0032389">
    <property type="term" value="C:MutLalpha complex"/>
    <property type="evidence" value="ECO:0007669"/>
    <property type="project" value="TreeGrafter"/>
</dbReference>
<keyword evidence="5" id="KW-0539">Nucleus</keyword>
<dbReference type="Gene3D" id="3.30.565.10">
    <property type="entry name" value="Histidine kinase-like ATPase, C-terminal domain"/>
    <property type="match status" value="1"/>
</dbReference>
<evidence type="ECO:0000256" key="1">
    <source>
        <dbReference type="ARBA" id="ARBA00004123"/>
    </source>
</evidence>
<feature type="domain" description="DNA mismatch repair protein S5" evidence="7">
    <location>
        <begin position="226"/>
        <end position="349"/>
    </location>
</feature>
<evidence type="ECO:0000256" key="6">
    <source>
        <dbReference type="SAM" id="MobiDB-lite"/>
    </source>
</evidence>
<feature type="compositionally biased region" description="Polar residues" evidence="6">
    <location>
        <begin position="464"/>
        <end position="476"/>
    </location>
</feature>
<dbReference type="PANTHER" id="PTHR10073">
    <property type="entry name" value="DNA MISMATCH REPAIR PROTEIN MLH, PMS, MUTL"/>
    <property type="match status" value="1"/>
</dbReference>
<dbReference type="GO" id="GO:0030983">
    <property type="term" value="F:mismatched DNA binding"/>
    <property type="evidence" value="ECO:0007669"/>
    <property type="project" value="InterPro"/>
</dbReference>
<evidence type="ECO:0000313" key="9">
    <source>
        <dbReference type="Proteomes" id="UP000774326"/>
    </source>
</evidence>
<dbReference type="SMART" id="SM01340">
    <property type="entry name" value="DNA_mis_repair"/>
    <property type="match status" value="1"/>
</dbReference>
<dbReference type="PROSITE" id="PS00058">
    <property type="entry name" value="DNA_MISMATCH_REPAIR_1"/>
    <property type="match status" value="1"/>
</dbReference>
<dbReference type="NCBIfam" id="TIGR00585">
    <property type="entry name" value="mutl"/>
    <property type="match status" value="1"/>
</dbReference>
<dbReference type="SUPFAM" id="SSF54211">
    <property type="entry name" value="Ribosomal protein S5 domain 2-like"/>
    <property type="match status" value="1"/>
</dbReference>
<dbReference type="OrthoDB" id="10263226at2759"/>
<name>A0A9P8QBL6_WICPI</name>
<sequence>MVEVARIKALDPTVVNRIAAGEIIVSPVNALKELLENSIDAGSTVIEVIAKDGGIKMLQITDNGSGITKEDLPILCHRFTTSKLKSFDDLSKLETYGFRGEALASISHIAHLSIITKTKGSPCAWKANYSDGELIPLKNSASSSDDKEPKPAAGKDGTTFTIEDFFYNVPSRLRALKTSTDEFTKILDVIGRYAVHCGRVGFSCKKFGDSHYFLSTRSNLQIKERIRVVFGSPIANELIPLDIPEGFKELGLISASGQITNQNYNNKKSIQPVFFINNRLVSNDNLKRAIYATVLKFLPKGHKPFLYLSLNIDPGNLDVNVHPTKREVRFLNEDEIIDKLCACISEEFLKIDQSRNFQSKVLVDNRKRSDILADSHAEDDIDFKQPSQVAKKPRYEYNLVRVDASQSKITTFMAKSQPETPIGSQIPRSSNANQEQEEEEDDEEEEQDTNEDENHEERHADLPNHNQTQLQYMTNTKELTTINLKSILDLR</sequence>
<keyword evidence="3" id="KW-0227">DNA damage</keyword>
<feature type="region of interest" description="Disordered" evidence="6">
    <location>
        <begin position="415"/>
        <end position="476"/>
    </location>
</feature>
<dbReference type="SUPFAM" id="SSF55874">
    <property type="entry name" value="ATPase domain of HSP90 chaperone/DNA topoisomerase II/histidine kinase"/>
    <property type="match status" value="1"/>
</dbReference>
<feature type="non-terminal residue" evidence="8">
    <location>
        <position position="491"/>
    </location>
</feature>
<evidence type="ECO:0000256" key="2">
    <source>
        <dbReference type="ARBA" id="ARBA00006082"/>
    </source>
</evidence>
<dbReference type="InterPro" id="IPR002099">
    <property type="entry name" value="MutL/Mlh/PMS"/>
</dbReference>
<feature type="compositionally biased region" description="Acidic residues" evidence="6">
    <location>
        <begin position="435"/>
        <end position="454"/>
    </location>
</feature>
<dbReference type="Gene3D" id="3.30.230.10">
    <property type="match status" value="1"/>
</dbReference>
<dbReference type="CDD" id="cd16926">
    <property type="entry name" value="HATPase_MutL-MLH-PMS-like"/>
    <property type="match status" value="1"/>
</dbReference>
<dbReference type="Pfam" id="PF01119">
    <property type="entry name" value="DNA_mis_repair"/>
    <property type="match status" value="1"/>
</dbReference>
<dbReference type="AlphaFoldDB" id="A0A9P8QBL6"/>
<evidence type="ECO:0000256" key="4">
    <source>
        <dbReference type="ARBA" id="ARBA00023204"/>
    </source>
</evidence>
<comment type="caution">
    <text evidence="8">The sequence shown here is derived from an EMBL/GenBank/DDBJ whole genome shotgun (WGS) entry which is preliminary data.</text>
</comment>
<comment type="subcellular location">
    <subcellularLocation>
        <location evidence="1">Nucleus</location>
    </subcellularLocation>
</comment>
<dbReference type="PANTHER" id="PTHR10073:SF12">
    <property type="entry name" value="DNA MISMATCH REPAIR PROTEIN MLH1"/>
    <property type="match status" value="1"/>
</dbReference>
<evidence type="ECO:0000259" key="7">
    <source>
        <dbReference type="SMART" id="SM01340"/>
    </source>
</evidence>
<dbReference type="EMBL" id="JAEUBG010001424">
    <property type="protein sequence ID" value="KAH3686474.1"/>
    <property type="molecule type" value="Genomic_DNA"/>
</dbReference>
<gene>
    <name evidence="8" type="ORF">WICPIJ_002561</name>
</gene>
<organism evidence="8 9">
    <name type="scientific">Wickerhamomyces pijperi</name>
    <name type="common">Yeast</name>
    <name type="synonym">Pichia pijperi</name>
    <dbReference type="NCBI Taxonomy" id="599730"/>
    <lineage>
        <taxon>Eukaryota</taxon>
        <taxon>Fungi</taxon>
        <taxon>Dikarya</taxon>
        <taxon>Ascomycota</taxon>
        <taxon>Saccharomycotina</taxon>
        <taxon>Saccharomycetes</taxon>
        <taxon>Phaffomycetales</taxon>
        <taxon>Wickerhamomycetaceae</taxon>
        <taxon>Wickerhamomyces</taxon>
    </lineage>
</organism>
<evidence type="ECO:0000313" key="8">
    <source>
        <dbReference type="EMBL" id="KAH3686474.1"/>
    </source>
</evidence>
<dbReference type="FunFam" id="3.30.565.10:FF:000109">
    <property type="entry name" value="Related to MLH1-DNA mismatch repair protein"/>
    <property type="match status" value="1"/>
</dbReference>
<protein>
    <recommendedName>
        <fullName evidence="7">DNA mismatch repair protein S5 domain-containing protein</fullName>
    </recommendedName>
</protein>
<proteinExistence type="inferred from homology"/>
<dbReference type="InterPro" id="IPR014721">
    <property type="entry name" value="Ribsml_uS5_D2-typ_fold_subgr"/>
</dbReference>
<keyword evidence="4" id="KW-0234">DNA repair</keyword>
<dbReference type="GO" id="GO:0140664">
    <property type="term" value="F:ATP-dependent DNA damage sensor activity"/>
    <property type="evidence" value="ECO:0007669"/>
    <property type="project" value="InterPro"/>
</dbReference>
<dbReference type="Pfam" id="PF13589">
    <property type="entry name" value="HATPase_c_3"/>
    <property type="match status" value="1"/>
</dbReference>
<dbReference type="Proteomes" id="UP000774326">
    <property type="component" value="Unassembled WGS sequence"/>
</dbReference>
<reference evidence="8" key="2">
    <citation type="submission" date="2021-01" db="EMBL/GenBank/DDBJ databases">
        <authorList>
            <person name="Schikora-Tamarit M.A."/>
        </authorList>
    </citation>
    <scope>NUCLEOTIDE SEQUENCE</scope>
    <source>
        <strain evidence="8">CBS2887</strain>
    </source>
</reference>
<reference evidence="8" key="1">
    <citation type="journal article" date="2021" name="Open Biol.">
        <title>Shared evolutionary footprints suggest mitochondrial oxidative damage underlies multiple complex I losses in fungi.</title>
        <authorList>
            <person name="Schikora-Tamarit M.A."/>
            <person name="Marcet-Houben M."/>
            <person name="Nosek J."/>
            <person name="Gabaldon T."/>
        </authorList>
    </citation>
    <scope>NUCLEOTIDE SEQUENCE</scope>
    <source>
        <strain evidence="8">CBS2887</strain>
    </source>
</reference>
<comment type="similarity">
    <text evidence="2">Belongs to the DNA mismatch repair MutL/HexB family.</text>
</comment>
<dbReference type="GO" id="GO:0016887">
    <property type="term" value="F:ATP hydrolysis activity"/>
    <property type="evidence" value="ECO:0007669"/>
    <property type="project" value="InterPro"/>
</dbReference>
<evidence type="ECO:0000256" key="5">
    <source>
        <dbReference type="ARBA" id="ARBA00023242"/>
    </source>
</evidence>
<dbReference type="InterPro" id="IPR014762">
    <property type="entry name" value="DNA_mismatch_repair_CS"/>
</dbReference>
<evidence type="ECO:0000256" key="3">
    <source>
        <dbReference type="ARBA" id="ARBA00022763"/>
    </source>
</evidence>
<feature type="compositionally biased region" description="Polar residues" evidence="6">
    <location>
        <begin position="415"/>
        <end position="432"/>
    </location>
</feature>
<keyword evidence="9" id="KW-1185">Reference proteome</keyword>
<dbReference type="InterPro" id="IPR038973">
    <property type="entry name" value="MutL/Mlh/Pms-like"/>
</dbReference>